<keyword evidence="2" id="KW-0238">DNA-binding</keyword>
<keyword evidence="8" id="KW-1185">Reference proteome</keyword>
<dbReference type="GO" id="GO:0003700">
    <property type="term" value="F:DNA-binding transcription factor activity"/>
    <property type="evidence" value="ECO:0007669"/>
    <property type="project" value="InterPro"/>
</dbReference>
<dbReference type="SUPFAM" id="SSF51215">
    <property type="entry name" value="Regulatory protein AraC"/>
    <property type="match status" value="1"/>
</dbReference>
<dbReference type="GO" id="GO:0043565">
    <property type="term" value="F:sequence-specific DNA binding"/>
    <property type="evidence" value="ECO:0007669"/>
    <property type="project" value="InterPro"/>
</dbReference>
<evidence type="ECO:0000256" key="2">
    <source>
        <dbReference type="ARBA" id="ARBA00023125"/>
    </source>
</evidence>
<keyword evidence="1" id="KW-0805">Transcription regulation</keyword>
<evidence type="ECO:0000313" key="6">
    <source>
        <dbReference type="EMBL" id="RXF71223.1"/>
    </source>
</evidence>
<dbReference type="InterPro" id="IPR018062">
    <property type="entry name" value="HTH_AraC-typ_CS"/>
</dbReference>
<feature type="domain" description="HTH araC/xylS-type" evidence="4">
    <location>
        <begin position="197"/>
        <end position="295"/>
    </location>
</feature>
<dbReference type="PANTHER" id="PTHR43280">
    <property type="entry name" value="ARAC-FAMILY TRANSCRIPTIONAL REGULATOR"/>
    <property type="match status" value="1"/>
</dbReference>
<dbReference type="InterPro" id="IPR003313">
    <property type="entry name" value="AraC-bd"/>
</dbReference>
<dbReference type="Gene3D" id="2.60.120.280">
    <property type="entry name" value="Regulatory protein AraC"/>
    <property type="match status" value="1"/>
</dbReference>
<dbReference type="PROSITE" id="PS00041">
    <property type="entry name" value="HTH_ARAC_FAMILY_1"/>
    <property type="match status" value="1"/>
</dbReference>
<dbReference type="InterPro" id="IPR037923">
    <property type="entry name" value="HTH-like"/>
</dbReference>
<dbReference type="SMART" id="SM00342">
    <property type="entry name" value="HTH_ARAC"/>
    <property type="match status" value="1"/>
</dbReference>
<dbReference type="InterPro" id="IPR009057">
    <property type="entry name" value="Homeodomain-like_sf"/>
</dbReference>
<dbReference type="EMBL" id="RXOC01000003">
    <property type="protein sequence ID" value="RXF71223.1"/>
    <property type="molecule type" value="Genomic_DNA"/>
</dbReference>
<gene>
    <name evidence="6" type="ORF">EKH83_05895</name>
    <name evidence="5" type="ORF">F1649_13465</name>
</gene>
<dbReference type="PROSITE" id="PS01124">
    <property type="entry name" value="HTH_ARAC_FAMILY_2"/>
    <property type="match status" value="1"/>
</dbReference>
<dbReference type="InterPro" id="IPR020449">
    <property type="entry name" value="Tscrpt_reg_AraC-type_HTH"/>
</dbReference>
<dbReference type="RefSeq" id="WP_128768469.1">
    <property type="nucleotide sequence ID" value="NZ_RXOC01000003.1"/>
</dbReference>
<evidence type="ECO:0000256" key="3">
    <source>
        <dbReference type="ARBA" id="ARBA00023163"/>
    </source>
</evidence>
<dbReference type="PRINTS" id="PR00032">
    <property type="entry name" value="HTHARAC"/>
</dbReference>
<dbReference type="Proteomes" id="UP000290848">
    <property type="component" value="Unassembled WGS sequence"/>
</dbReference>
<protein>
    <submittedName>
        <fullName evidence="6">AraC family transcriptional regulator</fullName>
    </submittedName>
</protein>
<dbReference type="InterPro" id="IPR018060">
    <property type="entry name" value="HTH_AraC"/>
</dbReference>
<comment type="caution">
    <text evidence="6">The sequence shown here is derived from an EMBL/GenBank/DDBJ whole genome shotgun (WGS) entry which is preliminary data.</text>
</comment>
<evidence type="ECO:0000259" key="4">
    <source>
        <dbReference type="PROSITE" id="PS01124"/>
    </source>
</evidence>
<dbReference type="Pfam" id="PF02311">
    <property type="entry name" value="AraC_binding"/>
    <property type="match status" value="1"/>
</dbReference>
<dbReference type="PANTHER" id="PTHR43280:SF30">
    <property type="entry name" value="MMSAB OPERON REGULATORY PROTEIN"/>
    <property type="match status" value="1"/>
</dbReference>
<dbReference type="AlphaFoldDB" id="A0A4Q0MDM9"/>
<dbReference type="EMBL" id="VWNE01000020">
    <property type="protein sequence ID" value="KAA8481917.1"/>
    <property type="molecule type" value="Genomic_DNA"/>
</dbReference>
<evidence type="ECO:0000256" key="1">
    <source>
        <dbReference type="ARBA" id="ARBA00023015"/>
    </source>
</evidence>
<dbReference type="Proteomes" id="UP000322918">
    <property type="component" value="Unassembled WGS sequence"/>
</dbReference>
<dbReference type="SUPFAM" id="SSF46689">
    <property type="entry name" value="Homeodomain-like"/>
    <property type="match status" value="2"/>
</dbReference>
<reference evidence="6 7" key="1">
    <citation type="submission" date="2018-12" db="EMBL/GenBank/DDBJ databases">
        <title>The Draft Genome Sequence of the Soil Bacterium Pedobacter tournemirensis R1.</title>
        <authorList>
            <person name="He J."/>
        </authorList>
    </citation>
    <scope>NUCLEOTIDE SEQUENCE [LARGE SCALE GENOMIC DNA]</scope>
    <source>
        <strain evidence="6 7">R1</strain>
    </source>
</reference>
<evidence type="ECO:0000313" key="7">
    <source>
        <dbReference type="Proteomes" id="UP000290848"/>
    </source>
</evidence>
<evidence type="ECO:0000313" key="5">
    <source>
        <dbReference type="EMBL" id="KAA8481917.1"/>
    </source>
</evidence>
<organism evidence="6 7">
    <name type="scientific">Arcticibacter tournemirensis</name>
    <dbReference type="NCBI Taxonomy" id="699437"/>
    <lineage>
        <taxon>Bacteria</taxon>
        <taxon>Pseudomonadati</taxon>
        <taxon>Bacteroidota</taxon>
        <taxon>Sphingobacteriia</taxon>
        <taxon>Sphingobacteriales</taxon>
        <taxon>Sphingobacteriaceae</taxon>
        <taxon>Arcticibacter</taxon>
    </lineage>
</organism>
<dbReference type="Gene3D" id="1.10.10.60">
    <property type="entry name" value="Homeodomain-like"/>
    <property type="match status" value="2"/>
</dbReference>
<sequence>MNPATEPKKRIKEGFIGQKLIVLPPNIKRNIARNPLIKSFYLTAIGHYPKASLHGIERKTGCNEYILIYCIEGKGDISISNVQYNIDPNTYLIIPRNVPHKYRSSTSNPWSIYWVHFSGDLAQFIYNRSLLNDQPHVYTVPYDENRIKQFQQICYILEHSYNEKEMEILNIHLLHFISSLIYYKEINPALYDNDIVSQSIAYMKKNIAMKFTIEDLALQQRISISHYSRIFKHKTGASPINYFNQLKIQKSCQYLYFTDSNIKEICALLGFDDPYYFSRLFTKLMGVSPSAYKKKHKK</sequence>
<dbReference type="CDD" id="cd06986">
    <property type="entry name" value="cupin_MmsR-like_N"/>
    <property type="match status" value="1"/>
</dbReference>
<keyword evidence="3" id="KW-0804">Transcription</keyword>
<dbReference type="OrthoDB" id="9813413at2"/>
<dbReference type="Pfam" id="PF12833">
    <property type="entry name" value="HTH_18"/>
    <property type="match status" value="1"/>
</dbReference>
<reference evidence="5 8" key="2">
    <citation type="submission" date="2019-09" db="EMBL/GenBank/DDBJ databases">
        <title>Pararcticibacter amylolyticus gen. nov., sp. nov., isolated from a rottenly hemp rope, and reclassification of Pedobacter tournemirensis as Pararcticibacter tournemirensis comb. nov.</title>
        <authorList>
            <person name="Cai Y."/>
        </authorList>
    </citation>
    <scope>NUCLEOTIDE SEQUENCE [LARGE SCALE GENOMIC DNA]</scope>
    <source>
        <strain evidence="5 8">TF5-37.2-LB10</strain>
    </source>
</reference>
<proteinExistence type="predicted"/>
<accession>A0A4Q0MDM9</accession>
<evidence type="ECO:0000313" key="8">
    <source>
        <dbReference type="Proteomes" id="UP000322918"/>
    </source>
</evidence>
<name>A0A4Q0MDM9_9SPHI</name>